<feature type="compositionally biased region" description="Polar residues" evidence="2">
    <location>
        <begin position="186"/>
        <end position="197"/>
    </location>
</feature>
<dbReference type="CDD" id="cd08646">
    <property type="entry name" value="FMT_core_Met-tRNA-FMT_N"/>
    <property type="match status" value="1"/>
</dbReference>
<evidence type="ECO:0000256" key="1">
    <source>
        <dbReference type="ARBA" id="ARBA00012261"/>
    </source>
</evidence>
<gene>
    <name evidence="4" type="ORF">KC640_03660</name>
</gene>
<dbReference type="AlphaFoldDB" id="A0A955I653"/>
<evidence type="ECO:0000256" key="2">
    <source>
        <dbReference type="SAM" id="MobiDB-lite"/>
    </source>
</evidence>
<dbReference type="EMBL" id="JAGQLI010000209">
    <property type="protein sequence ID" value="MCA9379500.1"/>
    <property type="molecule type" value="Genomic_DNA"/>
</dbReference>
<dbReference type="GO" id="GO:0005829">
    <property type="term" value="C:cytosol"/>
    <property type="evidence" value="ECO:0007669"/>
    <property type="project" value="TreeGrafter"/>
</dbReference>
<feature type="domain" description="Formyl transferase N-terminal" evidence="3">
    <location>
        <begin position="8"/>
        <end position="166"/>
    </location>
</feature>
<dbReference type="Pfam" id="PF00551">
    <property type="entry name" value="Formyl_trans_N"/>
    <property type="match status" value="1"/>
</dbReference>
<dbReference type="InterPro" id="IPR002376">
    <property type="entry name" value="Formyl_transf_N"/>
</dbReference>
<dbReference type="Gene3D" id="3.40.50.170">
    <property type="entry name" value="Formyl transferase, N-terminal domain"/>
    <property type="match status" value="1"/>
</dbReference>
<dbReference type="InterPro" id="IPR041711">
    <property type="entry name" value="Met-tRNA-FMT_N"/>
</dbReference>
<dbReference type="GO" id="GO:0004479">
    <property type="term" value="F:methionyl-tRNA formyltransferase activity"/>
    <property type="evidence" value="ECO:0007669"/>
    <property type="project" value="UniProtKB-EC"/>
</dbReference>
<dbReference type="PANTHER" id="PTHR11138:SF5">
    <property type="entry name" value="METHIONYL-TRNA FORMYLTRANSFERASE, MITOCHONDRIAL"/>
    <property type="match status" value="1"/>
</dbReference>
<comment type="caution">
    <text evidence="4">The sequence shown here is derived from an EMBL/GenBank/DDBJ whole genome shotgun (WGS) entry which is preliminary data.</text>
</comment>
<evidence type="ECO:0000259" key="3">
    <source>
        <dbReference type="Pfam" id="PF00551"/>
    </source>
</evidence>
<proteinExistence type="predicted"/>
<dbReference type="PANTHER" id="PTHR11138">
    <property type="entry name" value="METHIONYL-TRNA FORMYLTRANSFERASE"/>
    <property type="match status" value="1"/>
</dbReference>
<dbReference type="InterPro" id="IPR036477">
    <property type="entry name" value="Formyl_transf_N_sf"/>
</dbReference>
<evidence type="ECO:0000313" key="5">
    <source>
        <dbReference type="Proteomes" id="UP000760819"/>
    </source>
</evidence>
<dbReference type="SUPFAM" id="SSF53328">
    <property type="entry name" value="Formyltransferase"/>
    <property type="match status" value="1"/>
</dbReference>
<name>A0A955I653_9BACT</name>
<sequence>MKEQKTRTLFIGTGEFAVPILEKLMAMPEVELVGVVTQPDKPVGRKQELKGGAVKERWTAMDGNRQQLKAVEIYQPQKLREAAAQILAETNPELIIVAAYGQMIPQEMLDYPKFSCLNIHGSLLPQLRGAVPVQMAILQGLEVTGVTIQKMVMELDAGPALARQELSGSTGPSTELRAGSPWQGLRSMTSGELMQEL</sequence>
<organism evidence="4 5">
    <name type="scientific">Candidatus Dojkabacteria bacterium</name>
    <dbReference type="NCBI Taxonomy" id="2099670"/>
    <lineage>
        <taxon>Bacteria</taxon>
        <taxon>Candidatus Dojkabacteria</taxon>
    </lineage>
</organism>
<feature type="region of interest" description="Disordered" evidence="2">
    <location>
        <begin position="165"/>
        <end position="197"/>
    </location>
</feature>
<feature type="non-terminal residue" evidence="4">
    <location>
        <position position="197"/>
    </location>
</feature>
<protein>
    <recommendedName>
        <fullName evidence="1">methionyl-tRNA formyltransferase</fullName>
        <ecNumber evidence="1">2.1.2.9</ecNumber>
    </recommendedName>
</protein>
<accession>A0A955I653</accession>
<reference evidence="4" key="1">
    <citation type="submission" date="2020-04" db="EMBL/GenBank/DDBJ databases">
        <authorList>
            <person name="Zhang T."/>
        </authorList>
    </citation>
    <scope>NUCLEOTIDE SEQUENCE</scope>
    <source>
        <strain evidence="4">HKST-UBA12</strain>
    </source>
</reference>
<dbReference type="Proteomes" id="UP000760819">
    <property type="component" value="Unassembled WGS sequence"/>
</dbReference>
<reference evidence="4" key="2">
    <citation type="journal article" date="2021" name="Microbiome">
        <title>Successional dynamics and alternative stable states in a saline activated sludge microbial community over 9 years.</title>
        <authorList>
            <person name="Wang Y."/>
            <person name="Ye J."/>
            <person name="Ju F."/>
            <person name="Liu L."/>
            <person name="Boyd J.A."/>
            <person name="Deng Y."/>
            <person name="Parks D.H."/>
            <person name="Jiang X."/>
            <person name="Yin X."/>
            <person name="Woodcroft B.J."/>
            <person name="Tyson G.W."/>
            <person name="Hugenholtz P."/>
            <person name="Polz M.F."/>
            <person name="Zhang T."/>
        </authorList>
    </citation>
    <scope>NUCLEOTIDE SEQUENCE</scope>
    <source>
        <strain evidence="4">HKST-UBA12</strain>
    </source>
</reference>
<dbReference type="EC" id="2.1.2.9" evidence="1"/>
<evidence type="ECO:0000313" key="4">
    <source>
        <dbReference type="EMBL" id="MCA9379500.1"/>
    </source>
</evidence>